<dbReference type="NCBIfam" id="TIGR04019">
    <property type="entry name" value="B_thiol_YtxJ"/>
    <property type="match status" value="1"/>
</dbReference>
<evidence type="ECO:0000313" key="2">
    <source>
        <dbReference type="Proteomes" id="UP001156141"/>
    </source>
</evidence>
<evidence type="ECO:0000313" key="1">
    <source>
        <dbReference type="EMBL" id="MCH4552832.1"/>
    </source>
</evidence>
<dbReference type="Pfam" id="PF11009">
    <property type="entry name" value="BrxC"/>
    <property type="match status" value="1"/>
</dbReference>
<protein>
    <submittedName>
        <fullName evidence="1">Bacillithiol system redox-active protein YtxJ</fullName>
    </submittedName>
</protein>
<name>A0ABS9RIX6_9FLAO</name>
<accession>A0ABS9RIX6</accession>
<dbReference type="InterPro" id="IPR036249">
    <property type="entry name" value="Thioredoxin-like_sf"/>
</dbReference>
<dbReference type="EMBL" id="JAKVQD010000003">
    <property type="protein sequence ID" value="MCH4552832.1"/>
    <property type="molecule type" value="Genomic_DNA"/>
</dbReference>
<dbReference type="Proteomes" id="UP001156141">
    <property type="component" value="Unassembled WGS sequence"/>
</dbReference>
<reference evidence="1" key="1">
    <citation type="submission" date="2022-02" db="EMBL/GenBank/DDBJ databases">
        <title>Aestuariibaculum sp., a marine bacterium isolated from sediment in Guangxi.</title>
        <authorList>
            <person name="Ying J."/>
        </authorList>
    </citation>
    <scope>NUCLEOTIDE SEQUENCE</scope>
    <source>
        <strain evidence="1">L182</strain>
    </source>
</reference>
<dbReference type="InterPro" id="IPR022551">
    <property type="entry name" value="BrxC"/>
</dbReference>
<gene>
    <name evidence="1" type="primary">ytxJ</name>
    <name evidence="1" type="ORF">MKW35_09385</name>
</gene>
<dbReference type="RefSeq" id="WP_240573219.1">
    <property type="nucleotide sequence ID" value="NZ_CP136709.1"/>
</dbReference>
<comment type="caution">
    <text evidence="1">The sequence shown here is derived from an EMBL/GenBank/DDBJ whole genome shotgun (WGS) entry which is preliminary data.</text>
</comment>
<organism evidence="1 2">
    <name type="scientific">Aestuariibaculum lutulentum</name>
    <dbReference type="NCBI Taxonomy" id="2920935"/>
    <lineage>
        <taxon>Bacteria</taxon>
        <taxon>Pseudomonadati</taxon>
        <taxon>Bacteroidota</taxon>
        <taxon>Flavobacteriia</taxon>
        <taxon>Flavobacteriales</taxon>
        <taxon>Flavobacteriaceae</taxon>
    </lineage>
</organism>
<dbReference type="Gene3D" id="3.40.30.10">
    <property type="entry name" value="Glutaredoxin"/>
    <property type="match status" value="1"/>
</dbReference>
<proteinExistence type="predicted"/>
<sequence>MGIFNKFLKSSSEQKEVKALPWIDLNSLGQLDDIENKSSEKPQIIFKHSTRCGISRMVKNQFESDYRVSEDQADLYYLDLLNYREISNQIAQKFGVYHESPQLLVIKNGEVKIHNSHGGINDLDLEKYI</sequence>
<keyword evidence="2" id="KW-1185">Reference proteome</keyword>
<dbReference type="SUPFAM" id="SSF52833">
    <property type="entry name" value="Thioredoxin-like"/>
    <property type="match status" value="1"/>
</dbReference>